<keyword evidence="5" id="KW-1185">Reference proteome</keyword>
<dbReference type="Pfam" id="PF00881">
    <property type="entry name" value="Nitroreductase"/>
    <property type="match status" value="1"/>
</dbReference>
<proteinExistence type="inferred from homology"/>
<dbReference type="InterPro" id="IPR000415">
    <property type="entry name" value="Nitroreductase-like"/>
</dbReference>
<dbReference type="GO" id="GO:0016491">
    <property type="term" value="F:oxidoreductase activity"/>
    <property type="evidence" value="ECO:0007669"/>
    <property type="project" value="UniProtKB-KW"/>
</dbReference>
<comment type="caution">
    <text evidence="4">The sequence shown here is derived from an EMBL/GenBank/DDBJ whole genome shotgun (WGS) entry which is preliminary data.</text>
</comment>
<dbReference type="OrthoDB" id="9809288at2"/>
<reference evidence="4 5" key="1">
    <citation type="submission" date="2015-06" db="EMBL/GenBank/DDBJ databases">
        <title>Genome sequencing of Cronobacter sp. strain DJ34 isolated from petroleum contaminated sludge of Duliajan Oil Fields, Assam, India.</title>
        <authorList>
            <person name="Pal S."/>
            <person name="Banerjee T.D."/>
            <person name="Roy A."/>
            <person name="Sar P."/>
            <person name="Kazy S.K."/>
        </authorList>
    </citation>
    <scope>NUCLEOTIDE SEQUENCE [LARGE SCALE GENOMIC DNA]</scope>
    <source>
        <strain evidence="4 5">DJ34</strain>
    </source>
</reference>
<evidence type="ECO:0000313" key="4">
    <source>
        <dbReference type="EMBL" id="KMV35815.1"/>
    </source>
</evidence>
<dbReference type="PANTHER" id="PTHR43673">
    <property type="entry name" value="NAD(P)H NITROREDUCTASE YDGI-RELATED"/>
    <property type="match status" value="1"/>
</dbReference>
<evidence type="ECO:0000259" key="3">
    <source>
        <dbReference type="Pfam" id="PF00881"/>
    </source>
</evidence>
<dbReference type="AlphaFoldDB" id="A0A0J8VTL3"/>
<dbReference type="PATRIC" id="fig|1656095.3.peg.1835"/>
<comment type="similarity">
    <text evidence="1">Belongs to the nitroreductase family.</text>
</comment>
<evidence type="ECO:0000313" key="5">
    <source>
        <dbReference type="Proteomes" id="UP000037315"/>
    </source>
</evidence>
<gene>
    <name evidence="4" type="ORF">ACH50_05695</name>
</gene>
<feature type="domain" description="Nitroreductase" evidence="3">
    <location>
        <begin position="7"/>
        <end position="190"/>
    </location>
</feature>
<organism evidence="4 5">
    <name type="scientific">Franconibacter pulveris</name>
    <dbReference type="NCBI Taxonomy" id="435910"/>
    <lineage>
        <taxon>Bacteria</taxon>
        <taxon>Pseudomonadati</taxon>
        <taxon>Pseudomonadota</taxon>
        <taxon>Gammaproteobacteria</taxon>
        <taxon>Enterobacterales</taxon>
        <taxon>Enterobacteriaceae</taxon>
        <taxon>Franconibacter</taxon>
    </lineage>
</organism>
<keyword evidence="2" id="KW-0560">Oxidoreductase</keyword>
<dbReference type="Proteomes" id="UP000037315">
    <property type="component" value="Unassembled WGS sequence"/>
</dbReference>
<dbReference type="Gene3D" id="3.40.109.10">
    <property type="entry name" value="NADH Oxidase"/>
    <property type="match status" value="1"/>
</dbReference>
<evidence type="ECO:0000256" key="2">
    <source>
        <dbReference type="ARBA" id="ARBA00023002"/>
    </source>
</evidence>
<protein>
    <submittedName>
        <fullName evidence="4">Dihydropteridine reductase</fullName>
    </submittedName>
</protein>
<dbReference type="STRING" id="1121863.GCA_000621185_01322"/>
<dbReference type="SUPFAM" id="SSF55469">
    <property type="entry name" value="FMN-dependent nitroreductase-like"/>
    <property type="match status" value="1"/>
</dbReference>
<dbReference type="PANTHER" id="PTHR43673:SF10">
    <property type="entry name" value="NADH DEHYDROGENASE_NAD(P)H NITROREDUCTASE XCC3605-RELATED"/>
    <property type="match status" value="1"/>
</dbReference>
<dbReference type="NCBIfam" id="NF008275">
    <property type="entry name" value="PRK11053.1"/>
    <property type="match status" value="1"/>
</dbReference>
<name>A0A0J8VTL3_9ENTR</name>
<sequence length="214" mass="23785">MTLDEIIRTRFTSKAYDETRKLTAVQQQQLLDVLRYSPSSVNSQPWHFFAVTSDEGKARLLPAVAEANAGKIQKAAMVVVFTIREQITEEYLQALLDKEQQDGRFISDEMRQGQDKGRRYFVDLNSHSVESQQAWMARQAYISLGFLLLGAASLGLDATPIEGFSPEKMDDALGLKAKGLKSVVIATVGYHSDADFNAALPKSRLDADQVITLL</sequence>
<dbReference type="InterPro" id="IPR029479">
    <property type="entry name" value="Nitroreductase"/>
</dbReference>
<dbReference type="RefSeq" id="WP_048887548.1">
    <property type="nucleotide sequence ID" value="NZ_LFEJ01000009.1"/>
</dbReference>
<evidence type="ECO:0000256" key="1">
    <source>
        <dbReference type="ARBA" id="ARBA00007118"/>
    </source>
</evidence>
<accession>A0A0J8VTL3</accession>
<dbReference type="EMBL" id="LFEJ01000009">
    <property type="protein sequence ID" value="KMV35815.1"/>
    <property type="molecule type" value="Genomic_DNA"/>
</dbReference>